<accession>A0AAU9SQC8</accession>
<dbReference type="PANTHER" id="PTHR36074:SF1">
    <property type="entry name" value="ISOPENTENYL-DIPHOSPHATE DELTA-ISOMERASE"/>
    <property type="match status" value="1"/>
</dbReference>
<organism evidence="1 2">
    <name type="scientific">Thlaspi arvense</name>
    <name type="common">Field penny-cress</name>
    <dbReference type="NCBI Taxonomy" id="13288"/>
    <lineage>
        <taxon>Eukaryota</taxon>
        <taxon>Viridiplantae</taxon>
        <taxon>Streptophyta</taxon>
        <taxon>Embryophyta</taxon>
        <taxon>Tracheophyta</taxon>
        <taxon>Spermatophyta</taxon>
        <taxon>Magnoliopsida</taxon>
        <taxon>eudicotyledons</taxon>
        <taxon>Gunneridae</taxon>
        <taxon>Pentapetalae</taxon>
        <taxon>rosids</taxon>
        <taxon>malvids</taxon>
        <taxon>Brassicales</taxon>
        <taxon>Brassicaceae</taxon>
        <taxon>Thlaspideae</taxon>
        <taxon>Thlaspi</taxon>
    </lineage>
</organism>
<dbReference type="PANTHER" id="PTHR36074">
    <property type="entry name" value="ISOPENTENYL-DIPHOSPHATE DELTA-ISOMERASE"/>
    <property type="match status" value="1"/>
</dbReference>
<gene>
    <name evidence="1" type="ORF">TAV2_LOCUS20490</name>
</gene>
<feature type="non-terminal residue" evidence="1">
    <location>
        <position position="333"/>
    </location>
</feature>
<evidence type="ECO:0008006" key="3">
    <source>
        <dbReference type="Google" id="ProtNLM"/>
    </source>
</evidence>
<dbReference type="AlphaFoldDB" id="A0AAU9SQC8"/>
<dbReference type="EMBL" id="OU466862">
    <property type="protein sequence ID" value="CAH2069814.1"/>
    <property type="molecule type" value="Genomic_DNA"/>
</dbReference>
<proteinExistence type="predicted"/>
<evidence type="ECO:0000313" key="1">
    <source>
        <dbReference type="EMBL" id="CAH2069814.1"/>
    </source>
</evidence>
<name>A0AAU9SQC8_THLAR</name>
<evidence type="ECO:0000313" key="2">
    <source>
        <dbReference type="Proteomes" id="UP000836841"/>
    </source>
</evidence>
<protein>
    <recommendedName>
        <fullName evidence="3">Isopentenyl-diphosphate delta-isomerase</fullName>
    </recommendedName>
</protein>
<reference evidence="1 2" key="1">
    <citation type="submission" date="2022-03" db="EMBL/GenBank/DDBJ databases">
        <authorList>
            <person name="Nunn A."/>
            <person name="Chopra R."/>
            <person name="Nunn A."/>
            <person name="Contreras Garrido A."/>
        </authorList>
    </citation>
    <scope>NUCLEOTIDE SEQUENCE [LARGE SCALE GENOMIC DNA]</scope>
</reference>
<keyword evidence="2" id="KW-1185">Reference proteome</keyword>
<sequence length="333" mass="36323">MAGIAIVLDLLKKSQTKHSLHSSSLSSASAVASAAAVSAAAGAPFASRFLFGSFEPRVAYCDAAAAIDDDYLAAIRKMSADVLQRQPLTYISTSKQYNIQPKPIFSAFEYRALAMTTVRSLLMFYLPLLEPKTASEEDDDNFLNNDAEKPRADLIVPLKKSVKQIARETTVVTTRRVLERLAISYVSQRMAWKLLKDVPQSALRKAERGWSTHLYIFKVSQTTLRGHFLGIAASWTVQVGIEIYRCVSRYVKPEEEEEEEQVVISEQAKDLGNKVVGITVRCGASLVFAAIGAGICSCLIRPSTGQWIGCALGDLAGPIIVSVCLQKTLQADG</sequence>
<dbReference type="Proteomes" id="UP000836841">
    <property type="component" value="Chromosome 6"/>
</dbReference>